<protein>
    <submittedName>
        <fullName evidence="1">Uncharacterized protein</fullName>
    </submittedName>
</protein>
<accession>A0A5R9FFK2</accession>
<comment type="caution">
    <text evidence="1">The sequence shown here is derived from an EMBL/GenBank/DDBJ whole genome shotgun (WGS) entry which is preliminary data.</text>
</comment>
<sequence>MSTESDITPLNRAYRQDRSEVMPELVDLALADETAADLAYQYAACAIEILFWLDRFADSADLAEEVISRHGSTCKGLARMDIPFDMALLAAEKYAGVRAAPRMQLLQARLPEKSVMGQRFRWLVKTMPDRSLEQLLASPQTCGGPASEIVGPAAAHLRRPYGELGRPERRVLWEATRNANRFDLARTLHEQGDPPTYESALWLAGWYQYSGSTSSAEEVLVQALDVWHPLELWDVLPEGPVLQPVLREAATPRVRSHYLTHPLPDPSQ</sequence>
<keyword evidence="2" id="KW-1185">Reference proteome</keyword>
<evidence type="ECO:0000313" key="2">
    <source>
        <dbReference type="Proteomes" id="UP000305906"/>
    </source>
</evidence>
<name>A0A5R9FFK2_9ACTN</name>
<dbReference type="RefSeq" id="WP_138048891.1">
    <property type="nucleotide sequence ID" value="NZ_VBZC01000047.1"/>
</dbReference>
<organism evidence="1 2">
    <name type="scientific">Streptomyces montanus</name>
    <dbReference type="NCBI Taxonomy" id="2580423"/>
    <lineage>
        <taxon>Bacteria</taxon>
        <taxon>Bacillati</taxon>
        <taxon>Actinomycetota</taxon>
        <taxon>Actinomycetes</taxon>
        <taxon>Kitasatosporales</taxon>
        <taxon>Streptomycetaceae</taxon>
        <taxon>Streptomyces</taxon>
    </lineage>
</organism>
<dbReference type="EMBL" id="VBZC01000047">
    <property type="protein sequence ID" value="TLS41951.1"/>
    <property type="molecule type" value="Genomic_DNA"/>
</dbReference>
<dbReference type="Proteomes" id="UP000305906">
    <property type="component" value="Unassembled WGS sequence"/>
</dbReference>
<gene>
    <name evidence="1" type="ORF">FE633_33245</name>
</gene>
<proteinExistence type="predicted"/>
<dbReference type="AlphaFoldDB" id="A0A5R9FFK2"/>
<reference evidence="1 2" key="1">
    <citation type="submission" date="2019-05" db="EMBL/GenBank/DDBJ databases">
        <title>Streptomyces sp. NEAU-C151, a novel actinomycete isolated from soil.</title>
        <authorList>
            <person name="Han L."/>
            <person name="Jiang H."/>
        </authorList>
    </citation>
    <scope>NUCLEOTIDE SEQUENCE [LARGE SCALE GENOMIC DNA]</scope>
    <source>
        <strain evidence="1 2">NEAU-C151</strain>
    </source>
</reference>
<evidence type="ECO:0000313" key="1">
    <source>
        <dbReference type="EMBL" id="TLS41951.1"/>
    </source>
</evidence>